<feature type="domain" description="Phosphotyrosine protein phosphatase I" evidence="6">
    <location>
        <begin position="1"/>
        <end position="193"/>
    </location>
</feature>
<evidence type="ECO:0000313" key="8">
    <source>
        <dbReference type="Proteomes" id="UP000242949"/>
    </source>
</evidence>
<evidence type="ECO:0000256" key="1">
    <source>
        <dbReference type="ARBA" id="ARBA00011063"/>
    </source>
</evidence>
<feature type="active site" description="Proton donor" evidence="4">
    <location>
        <position position="110"/>
    </location>
</feature>
<dbReference type="Proteomes" id="UP000242949">
    <property type="component" value="Unassembled WGS sequence"/>
</dbReference>
<name>A0A1G6GHK3_9BACI</name>
<dbReference type="InterPro" id="IPR036196">
    <property type="entry name" value="Ptyr_pPase_sf"/>
</dbReference>
<dbReference type="EMBL" id="FMYI01000001">
    <property type="protein sequence ID" value="SDB81467.1"/>
    <property type="molecule type" value="Genomic_DNA"/>
</dbReference>
<dbReference type="GO" id="GO:0004725">
    <property type="term" value="F:protein tyrosine phosphatase activity"/>
    <property type="evidence" value="ECO:0007669"/>
    <property type="project" value="InterPro"/>
</dbReference>
<dbReference type="CDD" id="cd16344">
    <property type="entry name" value="LMWPAP"/>
    <property type="match status" value="1"/>
</dbReference>
<evidence type="ECO:0000256" key="3">
    <source>
        <dbReference type="ARBA" id="ARBA00022912"/>
    </source>
</evidence>
<dbReference type="AlphaFoldDB" id="A0A1G6GHK3"/>
<organism evidence="7 8">
    <name type="scientific">Pelagirhabdus alkalitolerans</name>
    <dbReference type="NCBI Taxonomy" id="1612202"/>
    <lineage>
        <taxon>Bacteria</taxon>
        <taxon>Bacillati</taxon>
        <taxon>Bacillota</taxon>
        <taxon>Bacilli</taxon>
        <taxon>Bacillales</taxon>
        <taxon>Bacillaceae</taxon>
        <taxon>Pelagirhabdus</taxon>
    </lineage>
</organism>
<keyword evidence="3" id="KW-0904">Protein phosphatase</keyword>
<proteinExistence type="inferred from homology"/>
<comment type="similarity">
    <text evidence="1">Belongs to the low molecular weight phosphotyrosine protein phosphatase family.</text>
</comment>
<gene>
    <name evidence="7" type="ORF">SAMN05421734_10197</name>
</gene>
<keyword evidence="8" id="KW-1185">Reference proteome</keyword>
<dbReference type="Gene3D" id="3.40.50.2300">
    <property type="match status" value="1"/>
</dbReference>
<dbReference type="SMART" id="SM00226">
    <property type="entry name" value="LMWPc"/>
    <property type="match status" value="1"/>
</dbReference>
<keyword evidence="5" id="KW-0175">Coiled coil</keyword>
<feature type="active site" description="Nucleophile" evidence="4">
    <location>
        <position position="7"/>
    </location>
</feature>
<dbReference type="SUPFAM" id="SSF52788">
    <property type="entry name" value="Phosphotyrosine protein phosphatases I"/>
    <property type="match status" value="1"/>
</dbReference>
<reference evidence="8" key="1">
    <citation type="submission" date="2016-09" db="EMBL/GenBank/DDBJ databases">
        <authorList>
            <person name="Varghese N."/>
            <person name="Submissions S."/>
        </authorList>
    </citation>
    <scope>NUCLEOTIDE SEQUENCE [LARGE SCALE GENOMIC DNA]</scope>
    <source>
        <strain evidence="8">S5</strain>
    </source>
</reference>
<dbReference type="InterPro" id="IPR050438">
    <property type="entry name" value="LMW_PTPase"/>
</dbReference>
<dbReference type="OrthoDB" id="9784339at2"/>
<sequence length="195" mass="22285">MNILFVCTGNTCRSPMAEAILKEKSSHQVKSAGISAIKGVPVSEETTEALAAINIDHTSVATPVGDELVDWADLILTMTRQHKQVLATRFSYAYEKIFTLKEYASDDAEDLWKELKQAHLNLEEKRAVVHEEHGDQQTELQWRAFLREEQDEIERLEKQLPNFDIKDPFGADLEAYKKTRDEIDEAIDQLLKKIN</sequence>
<evidence type="ECO:0000256" key="4">
    <source>
        <dbReference type="PIRSR" id="PIRSR617867-1"/>
    </source>
</evidence>
<accession>A0A1G6GHK3</accession>
<dbReference type="RefSeq" id="WP_090791704.1">
    <property type="nucleotide sequence ID" value="NZ_FMYI01000001.1"/>
</dbReference>
<dbReference type="InterPro" id="IPR023485">
    <property type="entry name" value="Ptyr_pPase"/>
</dbReference>
<feature type="active site" description="Nucleophile" evidence="4">
    <location>
        <position position="13"/>
    </location>
</feature>
<feature type="coiled-coil region" evidence="5">
    <location>
        <begin position="146"/>
        <end position="193"/>
    </location>
</feature>
<dbReference type="Pfam" id="PF01451">
    <property type="entry name" value="LMWPc"/>
    <property type="match status" value="1"/>
</dbReference>
<dbReference type="PANTHER" id="PTHR11717">
    <property type="entry name" value="LOW MOLECULAR WEIGHT PROTEIN TYROSINE PHOSPHATASE"/>
    <property type="match status" value="1"/>
</dbReference>
<protein>
    <submittedName>
        <fullName evidence="7">Protein-tyrosine phosphatase</fullName>
    </submittedName>
</protein>
<evidence type="ECO:0000259" key="6">
    <source>
        <dbReference type="SMART" id="SM00226"/>
    </source>
</evidence>
<keyword evidence="2" id="KW-0378">Hydrolase</keyword>
<evidence type="ECO:0000256" key="2">
    <source>
        <dbReference type="ARBA" id="ARBA00022801"/>
    </source>
</evidence>
<dbReference type="PANTHER" id="PTHR11717:SF31">
    <property type="entry name" value="LOW MOLECULAR WEIGHT PROTEIN-TYROSINE-PHOSPHATASE ETP-RELATED"/>
    <property type="match status" value="1"/>
</dbReference>
<evidence type="ECO:0000313" key="7">
    <source>
        <dbReference type="EMBL" id="SDB81467.1"/>
    </source>
</evidence>
<dbReference type="PRINTS" id="PR00719">
    <property type="entry name" value="LMWPTPASE"/>
</dbReference>
<evidence type="ECO:0000256" key="5">
    <source>
        <dbReference type="SAM" id="Coils"/>
    </source>
</evidence>
<dbReference type="STRING" id="1612202.SAMN05421734_10197"/>
<dbReference type="InterPro" id="IPR017867">
    <property type="entry name" value="Tyr_phospatase_low_mol_wt"/>
</dbReference>